<dbReference type="GO" id="GO:0006310">
    <property type="term" value="P:DNA recombination"/>
    <property type="evidence" value="ECO:0007669"/>
    <property type="project" value="UniProtKB-KW"/>
</dbReference>
<keyword evidence="2" id="KW-0229">DNA integration</keyword>
<dbReference type="Proteomes" id="UP001142610">
    <property type="component" value="Unassembled WGS sequence"/>
</dbReference>
<organism evidence="6 7">
    <name type="scientific">Parvularcula maris</name>
    <dbReference type="NCBI Taxonomy" id="2965077"/>
    <lineage>
        <taxon>Bacteria</taxon>
        <taxon>Pseudomonadati</taxon>
        <taxon>Pseudomonadota</taxon>
        <taxon>Alphaproteobacteria</taxon>
        <taxon>Parvularculales</taxon>
        <taxon>Parvularculaceae</taxon>
        <taxon>Parvularcula</taxon>
    </lineage>
</organism>
<dbReference type="EMBL" id="JANIBC010000018">
    <property type="protein sequence ID" value="MCQ8186427.1"/>
    <property type="molecule type" value="Genomic_DNA"/>
</dbReference>
<dbReference type="InterPro" id="IPR038488">
    <property type="entry name" value="Integrase_DNA-bd_sf"/>
</dbReference>
<protein>
    <submittedName>
        <fullName evidence="6">Tyrosine-type recombinase/integrase</fullName>
    </submittedName>
</protein>
<comment type="similarity">
    <text evidence="1">Belongs to the 'phage' integrase family.</text>
</comment>
<keyword evidence="7" id="KW-1185">Reference proteome</keyword>
<dbReference type="AlphaFoldDB" id="A0A9X2LDA2"/>
<evidence type="ECO:0000256" key="1">
    <source>
        <dbReference type="ARBA" id="ARBA00008857"/>
    </source>
</evidence>
<dbReference type="InterPro" id="IPR025166">
    <property type="entry name" value="Integrase_DNA_bind_dom"/>
</dbReference>
<keyword evidence="3" id="KW-0238">DNA-binding</keyword>
<dbReference type="GO" id="GO:0003677">
    <property type="term" value="F:DNA binding"/>
    <property type="evidence" value="ECO:0007669"/>
    <property type="project" value="UniProtKB-KW"/>
</dbReference>
<dbReference type="SUPFAM" id="SSF56349">
    <property type="entry name" value="DNA breaking-rejoining enzymes"/>
    <property type="match status" value="1"/>
</dbReference>
<dbReference type="PROSITE" id="PS51898">
    <property type="entry name" value="TYR_RECOMBINASE"/>
    <property type="match status" value="1"/>
</dbReference>
<dbReference type="InterPro" id="IPR010998">
    <property type="entry name" value="Integrase_recombinase_N"/>
</dbReference>
<dbReference type="PANTHER" id="PTHR30629:SF2">
    <property type="entry name" value="PROPHAGE INTEGRASE INTS-RELATED"/>
    <property type="match status" value="1"/>
</dbReference>
<feature type="domain" description="Tyr recombinase" evidence="5">
    <location>
        <begin position="194"/>
        <end position="360"/>
    </location>
</feature>
<dbReference type="PANTHER" id="PTHR30629">
    <property type="entry name" value="PROPHAGE INTEGRASE"/>
    <property type="match status" value="1"/>
</dbReference>
<evidence type="ECO:0000256" key="3">
    <source>
        <dbReference type="ARBA" id="ARBA00023125"/>
    </source>
</evidence>
<accession>A0A9X2LDA2</accession>
<dbReference type="InterPro" id="IPR013762">
    <property type="entry name" value="Integrase-like_cat_sf"/>
</dbReference>
<dbReference type="Pfam" id="PF00589">
    <property type="entry name" value="Phage_integrase"/>
    <property type="match status" value="1"/>
</dbReference>
<dbReference type="Gene3D" id="1.10.443.10">
    <property type="entry name" value="Intergrase catalytic core"/>
    <property type="match status" value="1"/>
</dbReference>
<name>A0A9X2LDA2_9PROT</name>
<evidence type="ECO:0000256" key="4">
    <source>
        <dbReference type="ARBA" id="ARBA00023172"/>
    </source>
</evidence>
<keyword evidence="4" id="KW-0233">DNA recombination</keyword>
<dbReference type="GO" id="GO:0015074">
    <property type="term" value="P:DNA integration"/>
    <property type="evidence" value="ECO:0007669"/>
    <property type="project" value="UniProtKB-KW"/>
</dbReference>
<evidence type="ECO:0000259" key="5">
    <source>
        <dbReference type="PROSITE" id="PS51898"/>
    </source>
</evidence>
<dbReference type="InterPro" id="IPR002104">
    <property type="entry name" value="Integrase_catalytic"/>
</dbReference>
<dbReference type="InterPro" id="IPR011010">
    <property type="entry name" value="DNA_brk_join_enz"/>
</dbReference>
<dbReference type="Gene3D" id="1.10.150.130">
    <property type="match status" value="1"/>
</dbReference>
<evidence type="ECO:0000313" key="7">
    <source>
        <dbReference type="Proteomes" id="UP001142610"/>
    </source>
</evidence>
<dbReference type="Gene3D" id="3.30.160.390">
    <property type="entry name" value="Integrase, DNA-binding domain"/>
    <property type="match status" value="1"/>
</dbReference>
<proteinExistence type="inferred from homology"/>
<dbReference type="Pfam" id="PF13356">
    <property type="entry name" value="Arm-DNA-bind_3"/>
    <property type="match status" value="1"/>
</dbReference>
<dbReference type="RefSeq" id="WP_256620347.1">
    <property type="nucleotide sequence ID" value="NZ_JANIBC010000018.1"/>
</dbReference>
<dbReference type="InterPro" id="IPR050808">
    <property type="entry name" value="Phage_Integrase"/>
</dbReference>
<gene>
    <name evidence="6" type="ORF">NOG11_13670</name>
</gene>
<sequence length="377" mass="42566">MVTKLSQAVVDRCMEEVGAGKQLYDTQVKGFRVVVGKRSASYKLVTGINDGTGRVVSVMIGRTDEVSLKTARQLATEANVAARRGEDPRRLKSTAPTVREAMERHVATKSLRPTTVDWYRHQTEVHLKKVADMPMDKLDRETCRSLHERLTKDVSPTTANGALRVLKALYNDVARTMDLPPNPVSLAVRMHKDKERDWAVEPKDMAEAWKAIDGIENPVMRAAWATMMLTGLRANDVRNLRWDDIDENGVAFIREPKGGESRAFRLPLPRAVLDEIEALRSWSPWVFPAKSRSGHIESFKRKGGFWLSPHMCRHTYRSFCAMTGVPLEVCMALMNHKGQGVTFRYVTRAALEETMRVQAERVAEAMLAYREMDSALV</sequence>
<evidence type="ECO:0000313" key="6">
    <source>
        <dbReference type="EMBL" id="MCQ8186427.1"/>
    </source>
</evidence>
<evidence type="ECO:0000256" key="2">
    <source>
        <dbReference type="ARBA" id="ARBA00022908"/>
    </source>
</evidence>
<comment type="caution">
    <text evidence="6">The sequence shown here is derived from an EMBL/GenBank/DDBJ whole genome shotgun (WGS) entry which is preliminary data.</text>
</comment>
<reference evidence="6" key="1">
    <citation type="submission" date="2022-07" db="EMBL/GenBank/DDBJ databases">
        <title>Parvularcula maris sp. nov., an algicidal bacterium isolated from seawater.</title>
        <authorList>
            <person name="Li F."/>
        </authorList>
    </citation>
    <scope>NUCLEOTIDE SEQUENCE</scope>
    <source>
        <strain evidence="6">BGMRC 0090</strain>
    </source>
</reference>